<sequence>PFEGRTEILDTVEYLKCAFGCDSSCFNWYTCRNDCAKGRLGLCGPPWCAKSNDFLLQCRWEPLLK</sequence>
<accession>A0A667WZ58</accession>
<reference evidence="1" key="3">
    <citation type="submission" date="2025-09" db="UniProtKB">
        <authorList>
            <consortium name="Ensembl"/>
        </authorList>
    </citation>
    <scope>IDENTIFICATION</scope>
</reference>
<dbReference type="Proteomes" id="UP000472263">
    <property type="component" value="Chromosome 3"/>
</dbReference>
<name>A0A667WZ58_9TELE</name>
<keyword evidence="2" id="KW-1185">Reference proteome</keyword>
<evidence type="ECO:0000313" key="2">
    <source>
        <dbReference type="Proteomes" id="UP000472263"/>
    </source>
</evidence>
<dbReference type="InParanoid" id="A0A667WZ58"/>
<proteinExistence type="predicted"/>
<reference evidence="1" key="1">
    <citation type="submission" date="2019-06" db="EMBL/GenBank/DDBJ databases">
        <authorList>
            <consortium name="Wellcome Sanger Institute Data Sharing"/>
        </authorList>
    </citation>
    <scope>NUCLEOTIDE SEQUENCE [LARGE SCALE GENOMIC DNA]</scope>
</reference>
<protein>
    <submittedName>
        <fullName evidence="1">Uncharacterized protein</fullName>
    </submittedName>
</protein>
<evidence type="ECO:0000313" key="1">
    <source>
        <dbReference type="Ensembl" id="ENSMMDP00005006948.1"/>
    </source>
</evidence>
<reference evidence="1" key="2">
    <citation type="submission" date="2025-08" db="UniProtKB">
        <authorList>
            <consortium name="Ensembl"/>
        </authorList>
    </citation>
    <scope>IDENTIFICATION</scope>
</reference>
<dbReference type="AlphaFoldDB" id="A0A667WZ58"/>
<organism evidence="1 2">
    <name type="scientific">Myripristis murdjan</name>
    <name type="common">pinecone soldierfish</name>
    <dbReference type="NCBI Taxonomy" id="586833"/>
    <lineage>
        <taxon>Eukaryota</taxon>
        <taxon>Metazoa</taxon>
        <taxon>Chordata</taxon>
        <taxon>Craniata</taxon>
        <taxon>Vertebrata</taxon>
        <taxon>Euteleostomi</taxon>
        <taxon>Actinopterygii</taxon>
        <taxon>Neopterygii</taxon>
        <taxon>Teleostei</taxon>
        <taxon>Neoteleostei</taxon>
        <taxon>Acanthomorphata</taxon>
        <taxon>Holocentriformes</taxon>
        <taxon>Holocentridae</taxon>
        <taxon>Myripristis</taxon>
    </lineage>
</organism>
<dbReference type="Ensembl" id="ENSMMDT00005007129.1">
    <property type="protein sequence ID" value="ENSMMDP00005006948.1"/>
    <property type="gene ID" value="ENSMMDG00005003799.1"/>
</dbReference>